<comment type="subcellular location">
    <subcellularLocation>
        <location evidence="1">Membrane</location>
        <topology evidence="1">Peripheral membrane protein</topology>
    </subcellularLocation>
</comment>
<accession>A0A9J5YPN2</accession>
<reference evidence="5 6" key="1">
    <citation type="submission" date="2020-09" db="EMBL/GenBank/DDBJ databases">
        <title>De no assembly of potato wild relative species, Solanum commersonii.</title>
        <authorList>
            <person name="Cho K."/>
        </authorList>
    </citation>
    <scope>NUCLEOTIDE SEQUENCE [LARGE SCALE GENOMIC DNA]</scope>
    <source>
        <strain evidence="5">LZ3.2</strain>
        <tissue evidence="5">Leaf</tissue>
    </source>
</reference>
<dbReference type="PANTHER" id="PTHR11017:SF580">
    <property type="entry name" value="ADP-RIBOSYL CYCLASE_CYCLIC ADP-RIBOSE HYDROLASE"/>
    <property type="match status" value="1"/>
</dbReference>
<keyword evidence="3" id="KW-0472">Membrane</keyword>
<dbReference type="InterPro" id="IPR044974">
    <property type="entry name" value="Disease_R_plants"/>
</dbReference>
<dbReference type="GO" id="GO:0005524">
    <property type="term" value="F:ATP binding"/>
    <property type="evidence" value="ECO:0007669"/>
    <property type="project" value="UniProtKB-KW"/>
</dbReference>
<feature type="non-terminal residue" evidence="5">
    <location>
        <position position="1"/>
    </location>
</feature>
<dbReference type="Proteomes" id="UP000824120">
    <property type="component" value="Chromosome 6"/>
</dbReference>
<comment type="caution">
    <text evidence="5">The sequence shown here is derived from an EMBL/GenBank/DDBJ whole genome shotgun (WGS) entry which is preliminary data.</text>
</comment>
<feature type="domain" description="NB-ARC" evidence="4">
    <location>
        <begin position="226"/>
        <end position="382"/>
    </location>
</feature>
<sequence length="395" mass="46017">MSSMLILEDLGVKFFEYTISHHYRVEVFFKIIDWQLQELNDRFNEVRTDLLIGVACLNPVDSFSSFDIKNILRMVNYIDDFGENVMVTLRNQLETYIVDVRDVDKRFSNLKGLGDLSEMLVKLERAFSAMKLIKSELRNRMDDDFLSSCMVPYVEKRIFNTIFDESIMNRFQEMKTRRIELNEAESIDKIINDNFQIMHHSVSATEKCLVGIESRMGEVESLFKVRSGDVCFVGIWGIGGIGKTTVARTFFDKISCQFQGSCFLANVREESKKHGLTYLQDTLLSRILNEKRMNIASFYEGADMIKRRLCHWKVLIVFDDVDDEHQLEYLVGNHDWFGEGSIIITTTRNQDLLRSHDQLYSVPELAKDEAIEVFSWHAFQKQTPDKEFLELSKSV</sequence>
<evidence type="ECO:0000313" key="6">
    <source>
        <dbReference type="Proteomes" id="UP000824120"/>
    </source>
</evidence>
<dbReference type="Gene3D" id="3.40.50.300">
    <property type="entry name" value="P-loop containing nucleotide triphosphate hydrolases"/>
    <property type="match status" value="1"/>
</dbReference>
<dbReference type="PANTHER" id="PTHR11017">
    <property type="entry name" value="LEUCINE-RICH REPEAT-CONTAINING PROTEIN"/>
    <property type="match status" value="1"/>
</dbReference>
<name>A0A9J5YPN2_SOLCO</name>
<dbReference type="PRINTS" id="PR00364">
    <property type="entry name" value="DISEASERSIST"/>
</dbReference>
<evidence type="ECO:0000256" key="2">
    <source>
        <dbReference type="ARBA" id="ARBA00023054"/>
    </source>
</evidence>
<dbReference type="AlphaFoldDB" id="A0A9J5YPN2"/>
<gene>
    <name evidence="5" type="ORF">H5410_033050</name>
</gene>
<proteinExistence type="predicted"/>
<dbReference type="GO" id="GO:0016020">
    <property type="term" value="C:membrane"/>
    <property type="evidence" value="ECO:0007669"/>
    <property type="project" value="UniProtKB-SubCell"/>
</dbReference>
<keyword evidence="6" id="KW-1185">Reference proteome</keyword>
<dbReference type="Pfam" id="PF00931">
    <property type="entry name" value="NB-ARC"/>
    <property type="match status" value="1"/>
</dbReference>
<dbReference type="InterPro" id="IPR027417">
    <property type="entry name" value="P-loop_NTPase"/>
</dbReference>
<evidence type="ECO:0000256" key="1">
    <source>
        <dbReference type="ARBA" id="ARBA00004170"/>
    </source>
</evidence>
<dbReference type="EMBL" id="JACXVP010000006">
    <property type="protein sequence ID" value="KAG5601680.1"/>
    <property type="molecule type" value="Genomic_DNA"/>
</dbReference>
<keyword evidence="2" id="KW-0175">Coiled coil</keyword>
<protein>
    <recommendedName>
        <fullName evidence="4">NB-ARC domain-containing protein</fullName>
    </recommendedName>
</protein>
<dbReference type="GO" id="GO:0043531">
    <property type="term" value="F:ADP binding"/>
    <property type="evidence" value="ECO:0007669"/>
    <property type="project" value="InterPro"/>
</dbReference>
<dbReference type="GO" id="GO:0006952">
    <property type="term" value="P:defense response"/>
    <property type="evidence" value="ECO:0007669"/>
    <property type="project" value="InterPro"/>
</dbReference>
<organism evidence="5 6">
    <name type="scientific">Solanum commersonii</name>
    <name type="common">Commerson's wild potato</name>
    <name type="synonym">Commerson's nightshade</name>
    <dbReference type="NCBI Taxonomy" id="4109"/>
    <lineage>
        <taxon>Eukaryota</taxon>
        <taxon>Viridiplantae</taxon>
        <taxon>Streptophyta</taxon>
        <taxon>Embryophyta</taxon>
        <taxon>Tracheophyta</taxon>
        <taxon>Spermatophyta</taxon>
        <taxon>Magnoliopsida</taxon>
        <taxon>eudicotyledons</taxon>
        <taxon>Gunneridae</taxon>
        <taxon>Pentapetalae</taxon>
        <taxon>asterids</taxon>
        <taxon>lamiids</taxon>
        <taxon>Solanales</taxon>
        <taxon>Solanaceae</taxon>
        <taxon>Solanoideae</taxon>
        <taxon>Solaneae</taxon>
        <taxon>Solanum</taxon>
    </lineage>
</organism>
<dbReference type="SUPFAM" id="SSF52540">
    <property type="entry name" value="P-loop containing nucleoside triphosphate hydrolases"/>
    <property type="match status" value="1"/>
</dbReference>
<evidence type="ECO:0000313" key="5">
    <source>
        <dbReference type="EMBL" id="KAG5601680.1"/>
    </source>
</evidence>
<evidence type="ECO:0000256" key="3">
    <source>
        <dbReference type="ARBA" id="ARBA00023136"/>
    </source>
</evidence>
<dbReference type="InterPro" id="IPR002182">
    <property type="entry name" value="NB-ARC"/>
</dbReference>
<evidence type="ECO:0000259" key="4">
    <source>
        <dbReference type="Pfam" id="PF00931"/>
    </source>
</evidence>
<dbReference type="OrthoDB" id="1296898at2759"/>